<gene>
    <name evidence="7" type="ORF">DD237_004501</name>
    <name evidence="6" type="ORF">DD238_004494</name>
</gene>
<evidence type="ECO:0000256" key="1">
    <source>
        <dbReference type="ARBA" id="ARBA00022723"/>
    </source>
</evidence>
<keyword evidence="8" id="KW-1185">Reference proteome</keyword>
<sequence>MVFISLEDVIGTKSSVCADNCTTKRFSENTTRVVVTPGSPAKQHDTLLAYAGLFSSQRPPSLVYFVLYVSDSVMRHKWVLKKTSNDHAQLRRSIQRVGSGCRDPACCGHVQRLSCNVGTRRLWGFGNTGKPYDQCNAFQTYVNDLVQAVLGHDNQCQTMKRTRHLLEDFLDIKYHRANAIDRVFQYKNPAASPTVVPVEPCPAGQDCGDTVDDSSECPICCGDLADDTTLRLPCNHNYHAGCVLVWLNIQHTCPVCRLYLDDRVVWNEPVN</sequence>
<dbReference type="EMBL" id="QKXF01000168">
    <property type="protein sequence ID" value="RQM15149.1"/>
    <property type="molecule type" value="Genomic_DNA"/>
</dbReference>
<dbReference type="InterPro" id="IPR013083">
    <property type="entry name" value="Znf_RING/FYVE/PHD"/>
</dbReference>
<dbReference type="STRING" id="542832.A0A3M6VFW4"/>
<evidence type="ECO:0000313" key="7">
    <source>
        <dbReference type="EMBL" id="RQM15149.1"/>
    </source>
</evidence>
<dbReference type="PANTHER" id="PTHR15710:SF74">
    <property type="entry name" value="RING-TYPE E3 UBIQUITIN TRANSFERASE-RELATED"/>
    <property type="match status" value="1"/>
</dbReference>
<keyword evidence="1" id="KW-0479">Metal-binding</keyword>
<dbReference type="Gene3D" id="3.30.40.10">
    <property type="entry name" value="Zinc/RING finger domain, C3HC4 (zinc finger)"/>
    <property type="match status" value="1"/>
</dbReference>
<proteinExistence type="predicted"/>
<protein>
    <recommendedName>
        <fullName evidence="5">RING-type domain-containing protein</fullName>
    </recommendedName>
</protein>
<evidence type="ECO:0000256" key="4">
    <source>
        <dbReference type="PROSITE-ProRule" id="PRU00175"/>
    </source>
</evidence>
<accession>A0A3M6VFW4</accession>
<evidence type="ECO:0000259" key="5">
    <source>
        <dbReference type="PROSITE" id="PS50089"/>
    </source>
</evidence>
<dbReference type="PROSITE" id="PS50089">
    <property type="entry name" value="ZF_RING_2"/>
    <property type="match status" value="1"/>
</dbReference>
<comment type="caution">
    <text evidence="6">The sequence shown here is derived from an EMBL/GenBank/DDBJ whole genome shotgun (WGS) entry which is preliminary data.</text>
</comment>
<dbReference type="AlphaFoldDB" id="A0A3M6VFW4"/>
<dbReference type="VEuPathDB" id="FungiDB:DD237_004501"/>
<dbReference type="Proteomes" id="UP000282087">
    <property type="component" value="Unassembled WGS sequence"/>
</dbReference>
<dbReference type="GO" id="GO:0008270">
    <property type="term" value="F:zinc ion binding"/>
    <property type="evidence" value="ECO:0007669"/>
    <property type="project" value="UniProtKB-KW"/>
</dbReference>
<evidence type="ECO:0000256" key="2">
    <source>
        <dbReference type="ARBA" id="ARBA00022771"/>
    </source>
</evidence>
<name>A0A3M6VFW4_9STRA</name>
<dbReference type="InterPro" id="IPR001841">
    <property type="entry name" value="Znf_RING"/>
</dbReference>
<reference evidence="8 9" key="1">
    <citation type="submission" date="2018-06" db="EMBL/GenBank/DDBJ databases">
        <title>Comparative genomics of downy mildews reveals potential adaptations to biotrophy.</title>
        <authorList>
            <person name="Fletcher K."/>
            <person name="Klosterman S.J."/>
            <person name="Derevnina L."/>
            <person name="Martin F."/>
            <person name="Koike S."/>
            <person name="Reyes Chin-Wo S."/>
            <person name="Mou B."/>
            <person name="Michelmore R."/>
        </authorList>
    </citation>
    <scope>NUCLEOTIDE SEQUENCE [LARGE SCALE GENOMIC DNA]</scope>
    <source>
        <strain evidence="7 9">R13</strain>
        <strain evidence="6 8">R14</strain>
    </source>
</reference>
<keyword evidence="3" id="KW-0862">Zinc</keyword>
<feature type="domain" description="RING-type" evidence="5">
    <location>
        <begin position="217"/>
        <end position="257"/>
    </location>
</feature>
<evidence type="ECO:0000313" key="8">
    <source>
        <dbReference type="Proteomes" id="UP000282087"/>
    </source>
</evidence>
<dbReference type="OrthoDB" id="8062037at2759"/>
<dbReference type="Proteomes" id="UP000286097">
    <property type="component" value="Unassembled WGS sequence"/>
</dbReference>
<keyword evidence="2 4" id="KW-0863">Zinc-finger</keyword>
<dbReference type="PANTHER" id="PTHR15710">
    <property type="entry name" value="E3 UBIQUITIN-PROTEIN LIGASE PRAJA"/>
    <property type="match status" value="1"/>
</dbReference>
<organism evidence="6 8">
    <name type="scientific">Peronospora effusa</name>
    <dbReference type="NCBI Taxonomy" id="542832"/>
    <lineage>
        <taxon>Eukaryota</taxon>
        <taxon>Sar</taxon>
        <taxon>Stramenopiles</taxon>
        <taxon>Oomycota</taxon>
        <taxon>Peronosporomycetes</taxon>
        <taxon>Peronosporales</taxon>
        <taxon>Peronosporaceae</taxon>
        <taxon>Peronospora</taxon>
    </lineage>
</organism>
<dbReference type="Pfam" id="PF13639">
    <property type="entry name" value="zf-RING_2"/>
    <property type="match status" value="1"/>
</dbReference>
<dbReference type="EMBL" id="QLLG01000242">
    <property type="protein sequence ID" value="RMX65549.1"/>
    <property type="molecule type" value="Genomic_DNA"/>
</dbReference>
<dbReference type="SUPFAM" id="SSF57850">
    <property type="entry name" value="RING/U-box"/>
    <property type="match status" value="1"/>
</dbReference>
<evidence type="ECO:0000256" key="3">
    <source>
        <dbReference type="ARBA" id="ARBA00022833"/>
    </source>
</evidence>
<dbReference type="SMART" id="SM00184">
    <property type="entry name" value="RING"/>
    <property type="match status" value="1"/>
</dbReference>
<evidence type="ECO:0000313" key="6">
    <source>
        <dbReference type="EMBL" id="RMX65549.1"/>
    </source>
</evidence>
<evidence type="ECO:0000313" key="9">
    <source>
        <dbReference type="Proteomes" id="UP000286097"/>
    </source>
</evidence>